<evidence type="ECO:0000313" key="3">
    <source>
        <dbReference type="Proteomes" id="UP000664779"/>
    </source>
</evidence>
<dbReference type="AlphaFoldDB" id="A0A939JA46"/>
<name>A0A939JA46_9HYPH</name>
<keyword evidence="3" id="KW-1185">Reference proteome</keyword>
<feature type="transmembrane region" description="Helical" evidence="1">
    <location>
        <begin position="83"/>
        <end position="101"/>
    </location>
</feature>
<accession>A0A939JA46</accession>
<keyword evidence="1" id="KW-0472">Membrane</keyword>
<gene>
    <name evidence="2" type="ORF">J0X15_15155</name>
</gene>
<comment type="caution">
    <text evidence="2">The sequence shown here is derived from an EMBL/GenBank/DDBJ whole genome shotgun (WGS) entry which is preliminary data.</text>
</comment>
<organism evidence="2 3">
    <name type="scientific">Roseibium limicola</name>
    <dbReference type="NCBI Taxonomy" id="2816037"/>
    <lineage>
        <taxon>Bacteria</taxon>
        <taxon>Pseudomonadati</taxon>
        <taxon>Pseudomonadota</taxon>
        <taxon>Alphaproteobacteria</taxon>
        <taxon>Hyphomicrobiales</taxon>
        <taxon>Stappiaceae</taxon>
        <taxon>Roseibium</taxon>
    </lineage>
</organism>
<reference evidence="2" key="1">
    <citation type="submission" date="2021-03" db="EMBL/GenBank/DDBJ databases">
        <title>Roseibium sp. CAU 1637 isolated from Incheon.</title>
        <authorList>
            <person name="Kim W."/>
        </authorList>
    </citation>
    <scope>NUCLEOTIDE SEQUENCE</scope>
    <source>
        <strain evidence="2">CAU 1637</strain>
    </source>
</reference>
<keyword evidence="2" id="KW-0396">Initiation factor</keyword>
<protein>
    <submittedName>
        <fullName evidence="2">Translation initiation factor IF-3</fullName>
    </submittedName>
</protein>
<keyword evidence="1" id="KW-0812">Transmembrane</keyword>
<keyword evidence="1" id="KW-1133">Transmembrane helix</keyword>
<dbReference type="GO" id="GO:0003743">
    <property type="term" value="F:translation initiation factor activity"/>
    <property type="evidence" value="ECO:0007669"/>
    <property type="project" value="UniProtKB-KW"/>
</dbReference>
<dbReference type="RefSeq" id="WP_206942471.1">
    <property type="nucleotide sequence ID" value="NZ_JAFLNF010000007.1"/>
</dbReference>
<proteinExistence type="predicted"/>
<dbReference type="Proteomes" id="UP000664779">
    <property type="component" value="Unassembled WGS sequence"/>
</dbReference>
<feature type="transmembrane region" description="Helical" evidence="1">
    <location>
        <begin position="113"/>
        <end position="135"/>
    </location>
</feature>
<evidence type="ECO:0000256" key="1">
    <source>
        <dbReference type="SAM" id="Phobius"/>
    </source>
</evidence>
<evidence type="ECO:0000313" key="2">
    <source>
        <dbReference type="EMBL" id="MBO0346569.1"/>
    </source>
</evidence>
<feature type="transmembrane region" description="Helical" evidence="1">
    <location>
        <begin position="12"/>
        <end position="34"/>
    </location>
</feature>
<dbReference type="EMBL" id="JAFLNF010000007">
    <property type="protein sequence ID" value="MBO0346569.1"/>
    <property type="molecule type" value="Genomic_DNA"/>
</dbReference>
<keyword evidence="2" id="KW-0648">Protein biosynthesis</keyword>
<sequence length="153" mass="15579">MVDGGKFLVQLLRCAIGFIAGVVCCGLFLAWGFFTGGQEPQDAGVFALVIGSGLVSASVVGASVFVPALVLVALAEVAAIRSFVYHLGAGGLLAFALWSIGDVEGVQSGADLSLRPGTAIALAAGFLGGFVYWLLAGRLSGCWKTVKDDPASR</sequence>
<feature type="transmembrane region" description="Helical" evidence="1">
    <location>
        <begin position="46"/>
        <end position="71"/>
    </location>
</feature>